<organism evidence="2 3">
    <name type="scientific">Nocardia mexicana</name>
    <dbReference type="NCBI Taxonomy" id="279262"/>
    <lineage>
        <taxon>Bacteria</taxon>
        <taxon>Bacillati</taxon>
        <taxon>Actinomycetota</taxon>
        <taxon>Actinomycetes</taxon>
        <taxon>Mycobacteriales</taxon>
        <taxon>Nocardiaceae</taxon>
        <taxon>Nocardia</taxon>
    </lineage>
</organism>
<reference evidence="2 3" key="1">
    <citation type="submission" date="2018-07" db="EMBL/GenBank/DDBJ databases">
        <title>Genomic Encyclopedia of Type Strains, Phase IV (KMG-IV): sequencing the most valuable type-strain genomes for metagenomic binning, comparative biology and taxonomic classification.</title>
        <authorList>
            <person name="Goeker M."/>
        </authorList>
    </citation>
    <scope>NUCLEOTIDE SEQUENCE [LARGE SCALE GENOMIC DNA]</scope>
    <source>
        <strain evidence="2 3">DSM 44952</strain>
    </source>
</reference>
<gene>
    <name evidence="2" type="ORF">DFR68_106193</name>
</gene>
<dbReference type="AlphaFoldDB" id="A0A370H168"/>
<dbReference type="Proteomes" id="UP000255355">
    <property type="component" value="Unassembled WGS sequence"/>
</dbReference>
<evidence type="ECO:0000256" key="1">
    <source>
        <dbReference type="SAM" id="MobiDB-lite"/>
    </source>
</evidence>
<accession>A0A370H168</accession>
<sequence length="59" mass="6861">MGKTRRAEHAHGDATTAQAGERADLTAWRRRHELRRSNGAQPIPSKPAYRRVVKHRQRY</sequence>
<name>A0A370H168_9NOCA</name>
<proteinExistence type="predicted"/>
<keyword evidence="3" id="KW-1185">Reference proteome</keyword>
<feature type="compositionally biased region" description="Basic residues" evidence="1">
    <location>
        <begin position="48"/>
        <end position="59"/>
    </location>
</feature>
<feature type="region of interest" description="Disordered" evidence="1">
    <location>
        <begin position="1"/>
        <end position="59"/>
    </location>
</feature>
<evidence type="ECO:0000313" key="2">
    <source>
        <dbReference type="EMBL" id="RDI49756.1"/>
    </source>
</evidence>
<dbReference type="EMBL" id="QQAZ01000006">
    <property type="protein sequence ID" value="RDI49756.1"/>
    <property type="molecule type" value="Genomic_DNA"/>
</dbReference>
<dbReference type="OrthoDB" id="4570627at2"/>
<evidence type="ECO:0000313" key="3">
    <source>
        <dbReference type="Proteomes" id="UP000255355"/>
    </source>
</evidence>
<feature type="compositionally biased region" description="Basic and acidic residues" evidence="1">
    <location>
        <begin position="1"/>
        <end position="12"/>
    </location>
</feature>
<dbReference type="STRING" id="1210089.GCA_001613165_02359"/>
<dbReference type="RefSeq" id="WP_068018001.1">
    <property type="nucleotide sequence ID" value="NZ_QQAZ01000006.1"/>
</dbReference>
<comment type="caution">
    <text evidence="2">The sequence shown here is derived from an EMBL/GenBank/DDBJ whole genome shotgun (WGS) entry which is preliminary data.</text>
</comment>
<protein>
    <submittedName>
        <fullName evidence="2">Uncharacterized protein</fullName>
    </submittedName>
</protein>